<accession>A0A0E9VB01</accession>
<evidence type="ECO:0000313" key="1">
    <source>
        <dbReference type="EMBL" id="JAH75259.1"/>
    </source>
</evidence>
<organism evidence="1">
    <name type="scientific">Anguilla anguilla</name>
    <name type="common">European freshwater eel</name>
    <name type="synonym">Muraena anguilla</name>
    <dbReference type="NCBI Taxonomy" id="7936"/>
    <lineage>
        <taxon>Eukaryota</taxon>
        <taxon>Metazoa</taxon>
        <taxon>Chordata</taxon>
        <taxon>Craniata</taxon>
        <taxon>Vertebrata</taxon>
        <taxon>Euteleostomi</taxon>
        <taxon>Actinopterygii</taxon>
        <taxon>Neopterygii</taxon>
        <taxon>Teleostei</taxon>
        <taxon>Anguilliformes</taxon>
        <taxon>Anguillidae</taxon>
        <taxon>Anguilla</taxon>
    </lineage>
</organism>
<proteinExistence type="predicted"/>
<reference evidence="1" key="2">
    <citation type="journal article" date="2015" name="Fish Shellfish Immunol.">
        <title>Early steps in the European eel (Anguilla anguilla)-Vibrio vulnificus interaction in the gills: Role of the RtxA13 toxin.</title>
        <authorList>
            <person name="Callol A."/>
            <person name="Pajuelo D."/>
            <person name="Ebbesson L."/>
            <person name="Teles M."/>
            <person name="MacKenzie S."/>
            <person name="Amaro C."/>
        </authorList>
    </citation>
    <scope>NUCLEOTIDE SEQUENCE</scope>
</reference>
<name>A0A0E9VB01_ANGAN</name>
<reference evidence="1" key="1">
    <citation type="submission" date="2014-11" db="EMBL/GenBank/DDBJ databases">
        <authorList>
            <person name="Amaro Gonzalez C."/>
        </authorList>
    </citation>
    <scope>NUCLEOTIDE SEQUENCE</scope>
</reference>
<protein>
    <submittedName>
        <fullName evidence="1">Uncharacterized protein</fullName>
    </submittedName>
</protein>
<sequence length="28" mass="3252">MSYIVLLKMGNYIILLAISLRKHLFLTS</sequence>
<dbReference type="EMBL" id="GBXM01033318">
    <property type="protein sequence ID" value="JAH75259.1"/>
    <property type="molecule type" value="Transcribed_RNA"/>
</dbReference>
<dbReference type="AlphaFoldDB" id="A0A0E9VB01"/>